<accession>H6SLQ3</accession>
<organism evidence="3 4">
    <name type="scientific">Pararhodospirillum photometricum DSM 122</name>
    <dbReference type="NCBI Taxonomy" id="1150469"/>
    <lineage>
        <taxon>Bacteria</taxon>
        <taxon>Pseudomonadati</taxon>
        <taxon>Pseudomonadota</taxon>
        <taxon>Alphaproteobacteria</taxon>
        <taxon>Rhodospirillales</taxon>
        <taxon>Rhodospirillaceae</taxon>
        <taxon>Pararhodospirillum</taxon>
    </lineage>
</organism>
<dbReference type="Gene3D" id="1.10.12.10">
    <property type="entry name" value="Lyase 2-enoyl-coa Hydratase, Chain A, domain 2"/>
    <property type="match status" value="1"/>
</dbReference>
<dbReference type="EMBL" id="HE663493">
    <property type="protein sequence ID" value="CCG08918.1"/>
    <property type="molecule type" value="Genomic_DNA"/>
</dbReference>
<dbReference type="OrthoDB" id="9781757at2"/>
<dbReference type="Proteomes" id="UP000033220">
    <property type="component" value="Chromosome DSM 122"/>
</dbReference>
<proteinExistence type="inferred from homology"/>
<dbReference type="GO" id="GO:0016853">
    <property type="term" value="F:isomerase activity"/>
    <property type="evidence" value="ECO:0007669"/>
    <property type="project" value="UniProtKB-KW"/>
</dbReference>
<dbReference type="InterPro" id="IPR018376">
    <property type="entry name" value="Enoyl-CoA_hyd/isom_CS"/>
</dbReference>
<dbReference type="SUPFAM" id="SSF52096">
    <property type="entry name" value="ClpP/crotonase"/>
    <property type="match status" value="1"/>
</dbReference>
<keyword evidence="4" id="KW-1185">Reference proteome</keyword>
<dbReference type="PANTHER" id="PTHR43459:SF1">
    <property type="entry name" value="EG:BACN32G11.4 PROTEIN"/>
    <property type="match status" value="1"/>
</dbReference>
<dbReference type="RefSeq" id="WP_014415552.1">
    <property type="nucleotide sequence ID" value="NC_017059.1"/>
</dbReference>
<gene>
    <name evidence="3" type="ORF">RSPPHO_02292</name>
</gene>
<dbReference type="eggNOG" id="COG1024">
    <property type="taxonomic scope" value="Bacteria"/>
</dbReference>
<dbReference type="Gene3D" id="3.90.226.10">
    <property type="entry name" value="2-enoyl-CoA Hydratase, Chain A, domain 1"/>
    <property type="match status" value="1"/>
</dbReference>
<dbReference type="AlphaFoldDB" id="H6SLQ3"/>
<evidence type="ECO:0000313" key="4">
    <source>
        <dbReference type="Proteomes" id="UP000033220"/>
    </source>
</evidence>
<evidence type="ECO:0000256" key="1">
    <source>
        <dbReference type="ARBA" id="ARBA00005254"/>
    </source>
</evidence>
<dbReference type="Pfam" id="PF00378">
    <property type="entry name" value="ECH_1"/>
    <property type="match status" value="1"/>
</dbReference>
<keyword evidence="3" id="KW-0413">Isomerase</keyword>
<dbReference type="InterPro" id="IPR029045">
    <property type="entry name" value="ClpP/crotonase-like_dom_sf"/>
</dbReference>
<dbReference type="KEGG" id="rpm:RSPPHO_02292"/>
<protein>
    <submittedName>
        <fullName evidence="3">Enoyl-CoA hydratase/isomerase</fullName>
    </submittedName>
</protein>
<dbReference type="InterPro" id="IPR001753">
    <property type="entry name" value="Enoyl-CoA_hydra/iso"/>
</dbReference>
<dbReference type="CDD" id="cd06558">
    <property type="entry name" value="crotonase-like"/>
    <property type="match status" value="1"/>
</dbReference>
<dbReference type="PATRIC" id="fig|1150469.3.peg.2579"/>
<reference evidence="3 4" key="1">
    <citation type="submission" date="2012-02" db="EMBL/GenBank/DDBJ databases">
        <title>Shotgun genome sequence of Phaeospirillum photometricum DSM 122.</title>
        <authorList>
            <person name="Duquesne K."/>
            <person name="Sturgis J."/>
        </authorList>
    </citation>
    <scope>NUCLEOTIDE SEQUENCE [LARGE SCALE GENOMIC DNA]</scope>
    <source>
        <strain evidence="4">DSM122</strain>
    </source>
</reference>
<dbReference type="InterPro" id="IPR014748">
    <property type="entry name" value="Enoyl-CoA_hydra_C"/>
</dbReference>
<dbReference type="STRING" id="1150469.RSPPHO_02292"/>
<dbReference type="HOGENOM" id="CLU_009834_7_2_5"/>
<name>H6SLQ3_PARPM</name>
<comment type="similarity">
    <text evidence="1 2">Belongs to the enoyl-CoA hydratase/isomerase family.</text>
</comment>
<evidence type="ECO:0000313" key="3">
    <source>
        <dbReference type="EMBL" id="CCG08918.1"/>
    </source>
</evidence>
<dbReference type="PROSITE" id="PS00166">
    <property type="entry name" value="ENOYL_COA_HYDRATASE"/>
    <property type="match status" value="1"/>
</dbReference>
<dbReference type="PANTHER" id="PTHR43459">
    <property type="entry name" value="ENOYL-COA HYDRATASE"/>
    <property type="match status" value="1"/>
</dbReference>
<evidence type="ECO:0000256" key="2">
    <source>
        <dbReference type="RuleBase" id="RU003707"/>
    </source>
</evidence>
<sequence>MSTGEFLRLTHEGAIARLRFTRPETLNALDLAGALALRDAARAIAADNTVRAVLIEAEGRAFLAGGDVAAMTADPEWAPEVVAAIITPFHEALLTLRRQPAPVVAAIHGAVAGGGFSLALACDIVIAADNTRLVYAYTKIGTTADGGATWFLPRVVGLRRALEIALLSEPLDAAQALALGLVTQVVPQADLSERALVVAQRLAEGPTGAFAQVRRLMETAFDRPLSAHLEEEQAAFVAQASGPDFHEGCCAFLEKRAPVFLGR</sequence>